<dbReference type="CDD" id="cd12394">
    <property type="entry name" value="RRM1_RBM34"/>
    <property type="match status" value="1"/>
</dbReference>
<dbReference type="InterPro" id="IPR035979">
    <property type="entry name" value="RBD_domain_sf"/>
</dbReference>
<feature type="compositionally biased region" description="Basic and acidic residues" evidence="6">
    <location>
        <begin position="76"/>
        <end position="89"/>
    </location>
</feature>
<proteinExistence type="inferred from homology"/>
<evidence type="ECO:0000259" key="7">
    <source>
        <dbReference type="PROSITE" id="PS50102"/>
    </source>
</evidence>
<feature type="domain" description="RRM" evidence="7">
    <location>
        <begin position="96"/>
        <end position="190"/>
    </location>
</feature>
<dbReference type="PANTHER" id="PTHR23236:SF25">
    <property type="entry name" value="RNA-BINDING PROTEIN 34"/>
    <property type="match status" value="1"/>
</dbReference>
<dbReference type="InterPro" id="IPR012677">
    <property type="entry name" value="Nucleotide-bd_a/b_plait_sf"/>
</dbReference>
<feature type="region of interest" description="Disordered" evidence="6">
    <location>
        <begin position="37"/>
        <end position="89"/>
    </location>
</feature>
<dbReference type="InterPro" id="IPR034221">
    <property type="entry name" value="RBM34_RRM2"/>
</dbReference>
<comment type="subcellular location">
    <subcellularLocation>
        <location evidence="1">Nucleus</location>
        <location evidence="1">Nucleolus</location>
    </subcellularLocation>
</comment>
<dbReference type="GO" id="GO:0019843">
    <property type="term" value="F:rRNA binding"/>
    <property type="evidence" value="ECO:0007669"/>
    <property type="project" value="TreeGrafter"/>
</dbReference>
<accession>A0A6M2DMJ6</accession>
<dbReference type="Gene3D" id="3.30.70.330">
    <property type="match status" value="2"/>
</dbReference>
<feature type="compositionally biased region" description="Basic and acidic residues" evidence="6">
    <location>
        <begin position="298"/>
        <end position="308"/>
    </location>
</feature>
<evidence type="ECO:0000256" key="5">
    <source>
        <dbReference type="PROSITE-ProRule" id="PRU00176"/>
    </source>
</evidence>
<dbReference type="EMBL" id="GIIL01003234">
    <property type="protein sequence ID" value="NOV46960.1"/>
    <property type="molecule type" value="Transcribed_RNA"/>
</dbReference>
<dbReference type="CDD" id="cd12395">
    <property type="entry name" value="RRM2_RBM34"/>
    <property type="match status" value="1"/>
</dbReference>
<dbReference type="PANTHER" id="PTHR23236">
    <property type="entry name" value="EUKARYOTIC TRANSLATION INITIATION FACTOR 4B/4H"/>
    <property type="match status" value="1"/>
</dbReference>
<organism evidence="8">
    <name type="scientific">Xenopsylla cheopis</name>
    <name type="common">Oriental rat flea</name>
    <name type="synonym">Pulex cheopis</name>
    <dbReference type="NCBI Taxonomy" id="163159"/>
    <lineage>
        <taxon>Eukaryota</taxon>
        <taxon>Metazoa</taxon>
        <taxon>Ecdysozoa</taxon>
        <taxon>Arthropoda</taxon>
        <taxon>Hexapoda</taxon>
        <taxon>Insecta</taxon>
        <taxon>Pterygota</taxon>
        <taxon>Neoptera</taxon>
        <taxon>Endopterygota</taxon>
        <taxon>Siphonaptera</taxon>
        <taxon>Pulicidae</taxon>
        <taxon>Xenopsyllinae</taxon>
        <taxon>Xenopsylla</taxon>
    </lineage>
</organism>
<protein>
    <submittedName>
        <fullName evidence="8">Putative rna-binding protein 34</fullName>
    </submittedName>
</protein>
<feature type="compositionally biased region" description="Basic residues" evidence="6">
    <location>
        <begin position="360"/>
        <end position="372"/>
    </location>
</feature>
<name>A0A6M2DMJ6_XENCH</name>
<dbReference type="GO" id="GO:0000463">
    <property type="term" value="P:maturation of LSU-rRNA from tricistronic rRNA transcript (SSU-rRNA, 5.8S rRNA, LSU-rRNA)"/>
    <property type="evidence" value="ECO:0007669"/>
    <property type="project" value="TreeGrafter"/>
</dbReference>
<reference evidence="8" key="1">
    <citation type="submission" date="2020-03" db="EMBL/GenBank/DDBJ databases">
        <title>Transcriptomic Profiling of the Digestive Tract of the Rat Flea, Xenopsylla cheopis, Following Blood Feeding and Infection with Yersinia pestis.</title>
        <authorList>
            <person name="Bland D.M."/>
            <person name="Martens C.A."/>
            <person name="Virtaneva K."/>
            <person name="Kanakabandi K."/>
            <person name="Long D."/>
            <person name="Rosenke R."/>
            <person name="Saturday G.A."/>
            <person name="Hoyt F.H."/>
            <person name="Bruno D.P."/>
            <person name="Ribeiro J.M.C."/>
            <person name="Hinnebusch J."/>
        </authorList>
    </citation>
    <scope>NUCLEOTIDE SEQUENCE</scope>
</reference>
<sequence>MDYKIGSLADLISGANTAKKEVQKIVIPQQKFEKTKISLGKNKRKKLRRLNEKKIKDTIGKANNISEDNESDEEKQEASSDTKEKSEVAVEDTSKRTIFVGNLPHSTKKLQLKKLFIKYGEIQSVRFRNAPVADPKTSKKVAIIKQEFHPKRTNINAFVCFKTEESANKALEANGLVIEEHHLRVDLATNEKGLHDNTKAIFVGNLDFSTEEDHLWSAFKDCGNIESVRIVRDKRTSMGKGFGYVNFSATDAVELALKLDGTQIKERAVRIKRIQPNQNKKPSQESSKQPYNIKKRDKFGNKVRDRTNRNLKRKSLQDEFHNTNKKVKIEKDSTVRTVFEGRKSDKKKKKSVNKGDLMKKKMVKRLAPKAKE</sequence>
<keyword evidence="3 5" id="KW-0694">RNA-binding</keyword>
<comment type="similarity">
    <text evidence="2">Belongs to the RRM RBM34 family.</text>
</comment>
<evidence type="ECO:0000256" key="4">
    <source>
        <dbReference type="ARBA" id="ARBA00023242"/>
    </source>
</evidence>
<feature type="compositionally biased region" description="Polar residues" evidence="6">
    <location>
        <begin position="275"/>
        <end position="290"/>
    </location>
</feature>
<dbReference type="Pfam" id="PF00076">
    <property type="entry name" value="RRM_1"/>
    <property type="match status" value="2"/>
</dbReference>
<dbReference type="SMART" id="SM00360">
    <property type="entry name" value="RRM"/>
    <property type="match status" value="2"/>
</dbReference>
<keyword evidence="4" id="KW-0539">Nucleus</keyword>
<feature type="domain" description="RRM" evidence="7">
    <location>
        <begin position="199"/>
        <end position="276"/>
    </location>
</feature>
<evidence type="ECO:0000256" key="3">
    <source>
        <dbReference type="ARBA" id="ARBA00022884"/>
    </source>
</evidence>
<dbReference type="AlphaFoldDB" id="A0A6M2DMJ6"/>
<dbReference type="InterPro" id="IPR000504">
    <property type="entry name" value="RRM_dom"/>
</dbReference>
<evidence type="ECO:0000256" key="2">
    <source>
        <dbReference type="ARBA" id="ARBA00007077"/>
    </source>
</evidence>
<feature type="compositionally biased region" description="Basic and acidic residues" evidence="6">
    <location>
        <begin position="49"/>
        <end position="59"/>
    </location>
</feature>
<feature type="region of interest" description="Disordered" evidence="6">
    <location>
        <begin position="272"/>
        <end position="372"/>
    </location>
</feature>
<dbReference type="PROSITE" id="PS50102">
    <property type="entry name" value="RRM"/>
    <property type="match status" value="2"/>
</dbReference>
<evidence type="ECO:0000256" key="1">
    <source>
        <dbReference type="ARBA" id="ARBA00004604"/>
    </source>
</evidence>
<dbReference type="GO" id="GO:0005730">
    <property type="term" value="C:nucleolus"/>
    <property type="evidence" value="ECO:0007669"/>
    <property type="project" value="UniProtKB-SubCell"/>
</dbReference>
<evidence type="ECO:0000313" key="8">
    <source>
        <dbReference type="EMBL" id="NOV46960.1"/>
    </source>
</evidence>
<evidence type="ECO:0000256" key="6">
    <source>
        <dbReference type="SAM" id="MobiDB-lite"/>
    </source>
</evidence>
<feature type="compositionally biased region" description="Basic and acidic residues" evidence="6">
    <location>
        <begin position="315"/>
        <end position="343"/>
    </location>
</feature>
<dbReference type="SUPFAM" id="SSF54928">
    <property type="entry name" value="RNA-binding domain, RBD"/>
    <property type="match status" value="2"/>
</dbReference>